<gene>
    <name evidence="1" type="ORF">D5018_13820</name>
</gene>
<organism evidence="1 2">
    <name type="scientific">Parashewanella curva</name>
    <dbReference type="NCBI Taxonomy" id="2338552"/>
    <lineage>
        <taxon>Bacteria</taxon>
        <taxon>Pseudomonadati</taxon>
        <taxon>Pseudomonadota</taxon>
        <taxon>Gammaproteobacteria</taxon>
        <taxon>Alteromonadales</taxon>
        <taxon>Shewanellaceae</taxon>
        <taxon>Parashewanella</taxon>
    </lineage>
</organism>
<protein>
    <submittedName>
        <fullName evidence="1">Uncharacterized protein</fullName>
    </submittedName>
</protein>
<keyword evidence="2" id="KW-1185">Reference proteome</keyword>
<dbReference type="EMBL" id="QZEI01000044">
    <property type="protein sequence ID" value="RLV59084.1"/>
    <property type="molecule type" value="Genomic_DNA"/>
</dbReference>
<accession>A0A3L8PUV0</accession>
<comment type="caution">
    <text evidence="1">The sequence shown here is derived from an EMBL/GenBank/DDBJ whole genome shotgun (WGS) entry which is preliminary data.</text>
</comment>
<evidence type="ECO:0000313" key="1">
    <source>
        <dbReference type="EMBL" id="RLV59084.1"/>
    </source>
</evidence>
<dbReference type="Proteomes" id="UP000281474">
    <property type="component" value="Unassembled WGS sequence"/>
</dbReference>
<evidence type="ECO:0000313" key="2">
    <source>
        <dbReference type="Proteomes" id="UP000281474"/>
    </source>
</evidence>
<reference evidence="1 2" key="1">
    <citation type="submission" date="2018-09" db="EMBL/GenBank/DDBJ databases">
        <title>Phylogeny of the Shewanellaceae, and recommendation for two new genera, Pseudoshewanella and Parashewanella.</title>
        <authorList>
            <person name="Wang G."/>
        </authorList>
    </citation>
    <scope>NUCLEOTIDE SEQUENCE [LARGE SCALE GENOMIC DNA]</scope>
    <source>
        <strain evidence="1 2">C51</strain>
    </source>
</reference>
<sequence length="86" mass="10013">MQTQQVYKKAPFMKLAYSNSLEYPYFSEAKLQFERIISYLEDKQVRQDSHGEVEAYIDAEGTELLRCLLQGFLDIKTAEDPVAPFK</sequence>
<dbReference type="AlphaFoldDB" id="A0A3L8PUV0"/>
<proteinExistence type="predicted"/>
<name>A0A3L8PUV0_9GAMM</name>